<dbReference type="OrthoDB" id="10688425at2759"/>
<feature type="region of interest" description="Disordered" evidence="1">
    <location>
        <begin position="697"/>
        <end position="767"/>
    </location>
</feature>
<dbReference type="Proteomes" id="UP000006906">
    <property type="component" value="Chromosome 11"/>
</dbReference>
<evidence type="ECO:0000313" key="2">
    <source>
        <dbReference type="EMBL" id="PNW76856.1"/>
    </source>
</evidence>
<feature type="compositionally biased region" description="Polar residues" evidence="1">
    <location>
        <begin position="705"/>
        <end position="715"/>
    </location>
</feature>
<feature type="compositionally biased region" description="Polar residues" evidence="1">
    <location>
        <begin position="328"/>
        <end position="339"/>
    </location>
</feature>
<feature type="compositionally biased region" description="Low complexity" evidence="1">
    <location>
        <begin position="170"/>
        <end position="192"/>
    </location>
</feature>
<dbReference type="ExpressionAtlas" id="A0A2K3D8K8">
    <property type="expression patterns" value="baseline"/>
</dbReference>
<feature type="region of interest" description="Disordered" evidence="1">
    <location>
        <begin position="315"/>
        <end position="347"/>
    </location>
</feature>
<feature type="compositionally biased region" description="Low complexity" evidence="1">
    <location>
        <begin position="726"/>
        <end position="760"/>
    </location>
</feature>
<dbReference type="GeneID" id="5722905"/>
<dbReference type="EMBL" id="CM008972">
    <property type="protein sequence ID" value="PNW76856.1"/>
    <property type="molecule type" value="Genomic_DNA"/>
</dbReference>
<dbReference type="InParanoid" id="A0A2K3D8K8"/>
<proteinExistence type="predicted"/>
<sequence>MGVHAAKACASPDDVRSVRATNPGAMSRTVSVPITAEMRAYECGIAGAGAPAVWLSSSLPKIGFQIGAAAGPTQQTQLQRASVPIPSCSAWDNAGLMVTQDCHSSGDYACDEMSHRPGEGASTAVGQHVHDLDAASRGGAALTRSPAPQCTSGGGGSSKDEHVNPGAGAGASSCSTSASHTIGGAHAATEGAAPPAPPLVWGSASYDATIAVAAAAAAAAAEDRGNLPQQHPCRSTAAISALLAPPTDVTAGRTAARAAAASCAAAASSTSGARPAAVWAAGEEGADSRCQSCPMAWPLHLLEAGGVLTALTSPPDSGSSAFVSSSGNVQGTPADSTSGALPGTASPVGAATAAATAATASHLRQLQPLHPQLQLVDSRRCHMGMEEALPEHPLLRLMSGAAGSGVLRLSSSVSGALPDAPKAATLTAVASAAAAGSSFGSCSKQQPQPQQPLQVQPHPLFSGSAGGAAAGTMRASEGLSWLLLSAEAAELAGGSSNTRDGTAAAAVARPGSSGGVVAGAVDAEAAARVVAALQPVMQELQAMRAEMGLLMSGSSVATAAAATAGLQQGASVSSGPWLASAAGSGAGLVAAPATGAVSAVVAGGVGCWRALRSGSSATGSAVSTATDAATVLSAVLSCLPDLEESSDAAPTMLAAAVGASAPLPLAAAPQRHTTQIQHPHHRPQTAAQLQPCGRLLARMPVGPSASPTSLSQSGSRGAAAVSTPLRAASGPAAVTASAAGAGAAAAAHSSSASNSSSGGKASRRGRR</sequence>
<protein>
    <submittedName>
        <fullName evidence="2">Uncharacterized protein</fullName>
    </submittedName>
</protein>
<gene>
    <name evidence="2" type="ORF">CHLRE_11g479100v5</name>
</gene>
<dbReference type="Gramene" id="PNW76856">
    <property type="protein sequence ID" value="PNW76856"/>
    <property type="gene ID" value="CHLRE_11g479100v5"/>
</dbReference>
<keyword evidence="3" id="KW-1185">Reference proteome</keyword>
<evidence type="ECO:0000256" key="1">
    <source>
        <dbReference type="SAM" id="MobiDB-lite"/>
    </source>
</evidence>
<dbReference type="PaxDb" id="3055-EDP00256"/>
<name>A0A2K3D8K8_CHLRE</name>
<organism evidence="2 3">
    <name type="scientific">Chlamydomonas reinhardtii</name>
    <name type="common">Chlamydomonas smithii</name>
    <dbReference type="NCBI Taxonomy" id="3055"/>
    <lineage>
        <taxon>Eukaryota</taxon>
        <taxon>Viridiplantae</taxon>
        <taxon>Chlorophyta</taxon>
        <taxon>core chlorophytes</taxon>
        <taxon>Chlorophyceae</taxon>
        <taxon>CS clade</taxon>
        <taxon>Chlamydomonadales</taxon>
        <taxon>Chlamydomonadaceae</taxon>
        <taxon>Chlamydomonas</taxon>
    </lineage>
</organism>
<dbReference type="KEGG" id="cre:CHLRE_11g479100v5"/>
<reference evidence="2 3" key="1">
    <citation type="journal article" date="2007" name="Science">
        <title>The Chlamydomonas genome reveals the evolution of key animal and plant functions.</title>
        <authorList>
            <person name="Merchant S.S."/>
            <person name="Prochnik S.E."/>
            <person name="Vallon O."/>
            <person name="Harris E.H."/>
            <person name="Karpowicz S.J."/>
            <person name="Witman G.B."/>
            <person name="Terry A."/>
            <person name="Salamov A."/>
            <person name="Fritz-Laylin L.K."/>
            <person name="Marechal-Drouard L."/>
            <person name="Marshall W.F."/>
            <person name="Qu L.H."/>
            <person name="Nelson D.R."/>
            <person name="Sanderfoot A.A."/>
            <person name="Spalding M.H."/>
            <person name="Kapitonov V.V."/>
            <person name="Ren Q."/>
            <person name="Ferris P."/>
            <person name="Lindquist E."/>
            <person name="Shapiro H."/>
            <person name="Lucas S.M."/>
            <person name="Grimwood J."/>
            <person name="Schmutz J."/>
            <person name="Cardol P."/>
            <person name="Cerutti H."/>
            <person name="Chanfreau G."/>
            <person name="Chen C.L."/>
            <person name="Cognat V."/>
            <person name="Croft M.T."/>
            <person name="Dent R."/>
            <person name="Dutcher S."/>
            <person name="Fernandez E."/>
            <person name="Fukuzawa H."/>
            <person name="Gonzalez-Ballester D."/>
            <person name="Gonzalez-Halphen D."/>
            <person name="Hallmann A."/>
            <person name="Hanikenne M."/>
            <person name="Hippler M."/>
            <person name="Inwood W."/>
            <person name="Jabbari K."/>
            <person name="Kalanon M."/>
            <person name="Kuras R."/>
            <person name="Lefebvre P.A."/>
            <person name="Lemaire S.D."/>
            <person name="Lobanov A.V."/>
            <person name="Lohr M."/>
            <person name="Manuell A."/>
            <person name="Meier I."/>
            <person name="Mets L."/>
            <person name="Mittag M."/>
            <person name="Mittelmeier T."/>
            <person name="Moroney J.V."/>
            <person name="Moseley J."/>
            <person name="Napoli C."/>
            <person name="Nedelcu A.M."/>
            <person name="Niyogi K."/>
            <person name="Novoselov S.V."/>
            <person name="Paulsen I.T."/>
            <person name="Pazour G."/>
            <person name="Purton S."/>
            <person name="Ral J.P."/>
            <person name="Riano-Pachon D.M."/>
            <person name="Riekhof W."/>
            <person name="Rymarquis L."/>
            <person name="Schroda M."/>
            <person name="Stern D."/>
            <person name="Umen J."/>
            <person name="Willows R."/>
            <person name="Wilson N."/>
            <person name="Zimmer S.L."/>
            <person name="Allmer J."/>
            <person name="Balk J."/>
            <person name="Bisova K."/>
            <person name="Chen C.J."/>
            <person name="Elias M."/>
            <person name="Gendler K."/>
            <person name="Hauser C."/>
            <person name="Lamb M.R."/>
            <person name="Ledford H."/>
            <person name="Long J.C."/>
            <person name="Minagawa J."/>
            <person name="Page M.D."/>
            <person name="Pan J."/>
            <person name="Pootakham W."/>
            <person name="Roje S."/>
            <person name="Rose A."/>
            <person name="Stahlberg E."/>
            <person name="Terauchi A.M."/>
            <person name="Yang P."/>
            <person name="Ball S."/>
            <person name="Bowler C."/>
            <person name="Dieckmann C.L."/>
            <person name="Gladyshev V.N."/>
            <person name="Green P."/>
            <person name="Jorgensen R."/>
            <person name="Mayfield S."/>
            <person name="Mueller-Roeber B."/>
            <person name="Rajamani S."/>
            <person name="Sayre R.T."/>
            <person name="Brokstein P."/>
            <person name="Dubchak I."/>
            <person name="Goodstein D."/>
            <person name="Hornick L."/>
            <person name="Huang Y.W."/>
            <person name="Jhaveri J."/>
            <person name="Luo Y."/>
            <person name="Martinez D."/>
            <person name="Ngau W.C."/>
            <person name="Otillar B."/>
            <person name="Poliakov A."/>
            <person name="Porter A."/>
            <person name="Szajkowski L."/>
            <person name="Werner G."/>
            <person name="Zhou K."/>
            <person name="Grigoriev I.V."/>
            <person name="Rokhsar D.S."/>
            <person name="Grossman A.R."/>
        </authorList>
    </citation>
    <scope>NUCLEOTIDE SEQUENCE [LARGE SCALE GENOMIC DNA]</scope>
    <source>
        <strain evidence="3">CC-503</strain>
    </source>
</reference>
<dbReference type="AlphaFoldDB" id="A0A2K3D8K8"/>
<evidence type="ECO:0000313" key="3">
    <source>
        <dbReference type="Proteomes" id="UP000006906"/>
    </source>
</evidence>
<accession>A0A2K3D8K8</accession>
<feature type="region of interest" description="Disordered" evidence="1">
    <location>
        <begin position="135"/>
        <end position="192"/>
    </location>
</feature>
<dbReference type="RefSeq" id="XP_042919694.1">
    <property type="nucleotide sequence ID" value="XM_043067689.1"/>
</dbReference>
<feature type="compositionally biased region" description="Low complexity" evidence="1">
    <location>
        <begin position="315"/>
        <end position="327"/>
    </location>
</feature>